<gene>
    <name evidence="1" type="ORF">METZ01_LOCUS389586</name>
</gene>
<evidence type="ECO:0000313" key="1">
    <source>
        <dbReference type="EMBL" id="SVD36732.1"/>
    </source>
</evidence>
<reference evidence="1" key="1">
    <citation type="submission" date="2018-05" db="EMBL/GenBank/DDBJ databases">
        <authorList>
            <person name="Lanie J.A."/>
            <person name="Ng W.-L."/>
            <person name="Kazmierczak K.M."/>
            <person name="Andrzejewski T.M."/>
            <person name="Davidsen T.M."/>
            <person name="Wayne K.J."/>
            <person name="Tettelin H."/>
            <person name="Glass J.I."/>
            <person name="Rusch D."/>
            <person name="Podicherti R."/>
            <person name="Tsui H.-C.T."/>
            <person name="Winkler M.E."/>
        </authorList>
    </citation>
    <scope>NUCLEOTIDE SEQUENCE</scope>
</reference>
<proteinExistence type="predicted"/>
<accession>A0A382UR95</accession>
<dbReference type="EMBL" id="UINC01146163">
    <property type="protein sequence ID" value="SVD36732.1"/>
    <property type="molecule type" value="Genomic_DNA"/>
</dbReference>
<protein>
    <submittedName>
        <fullName evidence="1">Uncharacterized protein</fullName>
    </submittedName>
</protein>
<name>A0A382UR95_9ZZZZ</name>
<organism evidence="1">
    <name type="scientific">marine metagenome</name>
    <dbReference type="NCBI Taxonomy" id="408172"/>
    <lineage>
        <taxon>unclassified sequences</taxon>
        <taxon>metagenomes</taxon>
        <taxon>ecological metagenomes</taxon>
    </lineage>
</organism>
<sequence>MDIKQTVWGLEQKRENGTWMYREANPLYGNRPSIGKLVAMQALTTLGVYLLVGDTPPDSKFRRRFYMAVIPIKIAVVTRNNHIGLTFSKVI</sequence>
<dbReference type="AlphaFoldDB" id="A0A382UR95"/>